<dbReference type="GO" id="GO:0005524">
    <property type="term" value="F:ATP binding"/>
    <property type="evidence" value="ECO:0007669"/>
    <property type="project" value="UniProtKB-KW"/>
</dbReference>
<accession>A0A367ZIU0</accession>
<keyword evidence="3 5" id="KW-0067">ATP-binding</keyword>
<dbReference type="SUPFAM" id="SSF52540">
    <property type="entry name" value="P-loop containing nucleoside triphosphate hydrolases"/>
    <property type="match status" value="1"/>
</dbReference>
<evidence type="ECO:0000256" key="1">
    <source>
        <dbReference type="ARBA" id="ARBA00022448"/>
    </source>
</evidence>
<dbReference type="Gene3D" id="3.40.50.300">
    <property type="entry name" value="P-loop containing nucleotide triphosphate hydrolases"/>
    <property type="match status" value="1"/>
</dbReference>
<dbReference type="Pfam" id="PF00005">
    <property type="entry name" value="ABC_tran"/>
    <property type="match status" value="1"/>
</dbReference>
<dbReference type="InterPro" id="IPR051782">
    <property type="entry name" value="ABC_Transporter_VariousFunc"/>
</dbReference>
<dbReference type="InterPro" id="IPR003439">
    <property type="entry name" value="ABC_transporter-like_ATP-bd"/>
</dbReference>
<gene>
    <name evidence="5" type="ORF">OZSIB_1915</name>
</gene>
<dbReference type="SMART" id="SM00382">
    <property type="entry name" value="AAA"/>
    <property type="match status" value="1"/>
</dbReference>
<protein>
    <submittedName>
        <fullName evidence="5">ABC transporter, ATP-binding protein</fullName>
    </submittedName>
</protein>
<dbReference type="Proteomes" id="UP000252355">
    <property type="component" value="Unassembled WGS sequence"/>
</dbReference>
<evidence type="ECO:0000313" key="5">
    <source>
        <dbReference type="EMBL" id="RCK78006.1"/>
    </source>
</evidence>
<dbReference type="InterPro" id="IPR003593">
    <property type="entry name" value="AAA+_ATPase"/>
</dbReference>
<keyword evidence="2" id="KW-0547">Nucleotide-binding</keyword>
<dbReference type="PANTHER" id="PTHR42939:SF1">
    <property type="entry name" value="ABC TRANSPORTER ATP-BINDING PROTEIN ALBC-RELATED"/>
    <property type="match status" value="1"/>
</dbReference>
<dbReference type="AlphaFoldDB" id="A0A367ZIU0"/>
<evidence type="ECO:0000256" key="3">
    <source>
        <dbReference type="ARBA" id="ARBA00022840"/>
    </source>
</evidence>
<dbReference type="GO" id="GO:0016887">
    <property type="term" value="F:ATP hydrolysis activity"/>
    <property type="evidence" value="ECO:0007669"/>
    <property type="project" value="InterPro"/>
</dbReference>
<dbReference type="PROSITE" id="PS50893">
    <property type="entry name" value="ABC_TRANSPORTER_2"/>
    <property type="match status" value="1"/>
</dbReference>
<dbReference type="EMBL" id="QOQW01000029">
    <property type="protein sequence ID" value="RCK78006.1"/>
    <property type="molecule type" value="Genomic_DNA"/>
</dbReference>
<evidence type="ECO:0000256" key="2">
    <source>
        <dbReference type="ARBA" id="ARBA00022741"/>
    </source>
</evidence>
<reference evidence="5 6" key="1">
    <citation type="submission" date="2018-05" db="EMBL/GenBank/DDBJ databases">
        <title>A metagenomic window into the 2 km-deep terrestrial subsurface aquifer revealed taxonomically and functionally diverse microbial community comprising novel uncultured bacterial lineages.</title>
        <authorList>
            <person name="Kadnikov V.V."/>
            <person name="Mardanov A.V."/>
            <person name="Beletsky A.V."/>
            <person name="Banks D."/>
            <person name="Pimenov N.V."/>
            <person name="Frank Y.A."/>
            <person name="Karnachuk O.V."/>
            <person name="Ravin N.V."/>
        </authorList>
    </citation>
    <scope>NUCLEOTIDE SEQUENCE [LARGE SCALE GENOMIC DNA]</scope>
    <source>
        <strain evidence="5">BY5</strain>
    </source>
</reference>
<keyword evidence="1" id="KW-0813">Transport</keyword>
<feature type="domain" description="ABC transporter" evidence="4">
    <location>
        <begin position="4"/>
        <end position="230"/>
    </location>
</feature>
<dbReference type="PANTHER" id="PTHR42939">
    <property type="entry name" value="ABC TRANSPORTER ATP-BINDING PROTEIN ALBC-RELATED"/>
    <property type="match status" value="1"/>
</dbReference>
<dbReference type="CDD" id="cd03230">
    <property type="entry name" value="ABC_DR_subfamily_A"/>
    <property type="match status" value="1"/>
</dbReference>
<organism evidence="5 6">
    <name type="scientific">Candidatus Ozemobacter sibiricus</name>
    <dbReference type="NCBI Taxonomy" id="2268124"/>
    <lineage>
        <taxon>Bacteria</taxon>
        <taxon>Candidatus Ozemobacteria</taxon>
        <taxon>Candidatus Ozemobacterales</taxon>
        <taxon>Candidatus Ozemobacteraceae</taxon>
        <taxon>Candidatus Ozemobacter</taxon>
    </lineage>
</organism>
<evidence type="ECO:0000313" key="6">
    <source>
        <dbReference type="Proteomes" id="UP000252355"/>
    </source>
</evidence>
<comment type="caution">
    <text evidence="5">The sequence shown here is derived from an EMBL/GenBank/DDBJ whole genome shotgun (WGS) entry which is preliminary data.</text>
</comment>
<proteinExistence type="predicted"/>
<evidence type="ECO:0000259" key="4">
    <source>
        <dbReference type="PROSITE" id="PS50893"/>
    </source>
</evidence>
<sequence>METITFSGLSKSYGRVPVLRQVSATIGAGQVVGLFGRNGVGKTTLMRILYGMIAPDAGSAALLGLDPQTNPVEVRQRVALVSEECHLYPWMDATTLEAFLAPLYPKWDGALFRQHLAGLEVPADRRVDALSRGTKRKLMLALALASQPEVLLLDEPLGGLDAVVREQIVTTLIQSLTDRGVTIFLSTHEIEQFAKVCDRVIILSHGSFLVDRETADLTAQVRRITATLEHPVEAVPAHPKILSARVHGTQVEFILDGYTPELVTAILANYKVREHAVTGLTLPEIFITFTSKDTGR</sequence>
<dbReference type="InterPro" id="IPR027417">
    <property type="entry name" value="P-loop_NTPase"/>
</dbReference>
<name>A0A367ZIU0_9BACT</name>